<dbReference type="InterPro" id="IPR007110">
    <property type="entry name" value="Ig-like_dom"/>
</dbReference>
<dbReference type="AlphaFoldDB" id="A0A0P5NKZ7"/>
<dbReference type="SMART" id="SM00408">
    <property type="entry name" value="IGc2"/>
    <property type="match status" value="2"/>
</dbReference>
<dbReference type="InterPro" id="IPR003598">
    <property type="entry name" value="Ig_sub2"/>
</dbReference>
<dbReference type="SMART" id="SM00409">
    <property type="entry name" value="IG"/>
    <property type="match status" value="2"/>
</dbReference>
<dbReference type="InterPro" id="IPR013151">
    <property type="entry name" value="Immunoglobulin_dom"/>
</dbReference>
<evidence type="ECO:0000256" key="1">
    <source>
        <dbReference type="SAM" id="Phobius"/>
    </source>
</evidence>
<dbReference type="SUPFAM" id="SSF48726">
    <property type="entry name" value="Immunoglobulin"/>
    <property type="match status" value="2"/>
</dbReference>
<reference evidence="3" key="1">
    <citation type="submission" date="2015-10" db="EMBL/GenBank/DDBJ databases">
        <title>EvidentialGene: Evidence-directed Construction of Complete mRNA Transcriptomes without Genomes.</title>
        <authorList>
            <person name="Gilbert D.G."/>
        </authorList>
    </citation>
    <scope>NUCLEOTIDE SEQUENCE</scope>
</reference>
<keyword evidence="1" id="KW-0472">Membrane</keyword>
<dbReference type="Pfam" id="PF00047">
    <property type="entry name" value="ig"/>
    <property type="match status" value="1"/>
</dbReference>
<feature type="domain" description="Ig-like" evidence="2">
    <location>
        <begin position="246"/>
        <end position="363"/>
    </location>
</feature>
<dbReference type="GO" id="GO:0050808">
    <property type="term" value="P:synapse organization"/>
    <property type="evidence" value="ECO:0007669"/>
    <property type="project" value="TreeGrafter"/>
</dbReference>
<keyword evidence="1" id="KW-1133">Transmembrane helix</keyword>
<dbReference type="InterPro" id="IPR013783">
    <property type="entry name" value="Ig-like_fold"/>
</dbReference>
<evidence type="ECO:0000259" key="2">
    <source>
        <dbReference type="PROSITE" id="PS50835"/>
    </source>
</evidence>
<dbReference type="GO" id="GO:0032589">
    <property type="term" value="C:neuron projection membrane"/>
    <property type="evidence" value="ECO:0007669"/>
    <property type="project" value="TreeGrafter"/>
</dbReference>
<protein>
    <submittedName>
        <fullName evidence="3">Defective proboscis extension response</fullName>
    </submittedName>
</protein>
<proteinExistence type="predicted"/>
<dbReference type="Gene3D" id="2.60.40.10">
    <property type="entry name" value="Immunoglobulins"/>
    <property type="match status" value="2"/>
</dbReference>
<dbReference type="PROSITE" id="PS50835">
    <property type="entry name" value="IG_LIKE"/>
    <property type="match status" value="2"/>
</dbReference>
<name>A0A0P5NKZ7_9CRUS</name>
<feature type="domain" description="Ig-like" evidence="2">
    <location>
        <begin position="84"/>
        <end position="243"/>
    </location>
</feature>
<dbReference type="InterPro" id="IPR037448">
    <property type="entry name" value="Zig-8"/>
</dbReference>
<accession>A0A0P5NKZ7</accession>
<sequence length="426" mass="46343">MNSWSSTPVFLRFFLIIIGFGWQWMIEAHKGRHHNSKGTAAAGPTLLGHWDANNVADKSYANGSSEAAGHQRAPLFDWESSPLPSWSSSMDSLRTGHAEHGHQRIQEVTTTLGQTAFLHCRVRYLADRRVLWMRQRDLHILTSGLHTYTNDWRISAVHVTVRQPPHGGPVVPANGEDVSSSPSFAPVANGNAAMASSASRNASGPADSSSSVWDDEDGVWSEWTLRIRSTEAKDAGLYECQVSTEPKISKIYRLHVVVSKASILGSAELFVKKGSDINLTCVTLTEEHQPPSQNAPMGVNKTPHYFTWHHNGQVLNYSARGGMSVTTDTIDGQSRLLLARAAPRDSGNYTCVPGPGATPASVTVHVLNGEQPAAMQRDNAACLVTPWWTSLPGIVARTSTVSCWTALLTLAVSSSWLTRSQLCDVT</sequence>
<evidence type="ECO:0000313" key="3">
    <source>
        <dbReference type="EMBL" id="JAN42063.1"/>
    </source>
</evidence>
<keyword evidence="1" id="KW-0812">Transmembrane</keyword>
<feature type="transmembrane region" description="Helical" evidence="1">
    <location>
        <begin position="9"/>
        <end position="26"/>
    </location>
</feature>
<organism evidence="3">
    <name type="scientific">Daphnia magna</name>
    <dbReference type="NCBI Taxonomy" id="35525"/>
    <lineage>
        <taxon>Eukaryota</taxon>
        <taxon>Metazoa</taxon>
        <taxon>Ecdysozoa</taxon>
        <taxon>Arthropoda</taxon>
        <taxon>Crustacea</taxon>
        <taxon>Branchiopoda</taxon>
        <taxon>Diplostraca</taxon>
        <taxon>Cladocera</taxon>
        <taxon>Anomopoda</taxon>
        <taxon>Daphniidae</taxon>
        <taxon>Daphnia</taxon>
    </lineage>
</organism>
<dbReference type="PANTHER" id="PTHR23279">
    <property type="entry name" value="DEFECTIVE PROBOSCIS EXTENSION RESPONSE DPR -RELATED"/>
    <property type="match status" value="1"/>
</dbReference>
<dbReference type="InterPro" id="IPR036179">
    <property type="entry name" value="Ig-like_dom_sf"/>
</dbReference>
<dbReference type="EMBL" id="GDIQ01052675">
    <property type="protein sequence ID" value="JAN42062.1"/>
    <property type="molecule type" value="Transcribed_RNA"/>
</dbReference>
<dbReference type="InterPro" id="IPR003599">
    <property type="entry name" value="Ig_sub"/>
</dbReference>
<dbReference type="OrthoDB" id="6427221at2759"/>
<dbReference type="EMBL" id="GDIQ01052674">
    <property type="protein sequence ID" value="JAN42063.1"/>
    <property type="molecule type" value="Transcribed_RNA"/>
</dbReference>
<dbReference type="PANTHER" id="PTHR23279:SF41">
    <property type="entry name" value="DEFECTIVE PROBOSCIS EXTENSION RESPONSE 4-RELATED"/>
    <property type="match status" value="1"/>
</dbReference>